<reference evidence="6" key="1">
    <citation type="journal article" date="2020" name="G3 (Bethesda)">
        <title>High-Quality Assemblies for Three Invasive Social Wasps from the &lt;i&gt;Vespula&lt;/i&gt; Genus.</title>
        <authorList>
            <person name="Harrop T.W.R."/>
            <person name="Guhlin J."/>
            <person name="McLaughlin G.M."/>
            <person name="Permina E."/>
            <person name="Stockwell P."/>
            <person name="Gilligan J."/>
            <person name="Le Lec M.F."/>
            <person name="Gruber M.A.M."/>
            <person name="Quinn O."/>
            <person name="Lovegrove M."/>
            <person name="Duncan E.J."/>
            <person name="Remnant E.J."/>
            <person name="Van Eeckhoven J."/>
            <person name="Graham B."/>
            <person name="Knapp R.A."/>
            <person name="Langford K.W."/>
            <person name="Kronenberg Z."/>
            <person name="Press M.O."/>
            <person name="Eacker S.M."/>
            <person name="Wilson-Rankin E.E."/>
            <person name="Purcell J."/>
            <person name="Lester P.J."/>
            <person name="Dearden P.K."/>
        </authorList>
    </citation>
    <scope>NUCLEOTIDE SEQUENCE</scope>
    <source>
        <strain evidence="6">Volc-1</strain>
    </source>
</reference>
<keyword evidence="7" id="KW-1185">Reference proteome</keyword>
<keyword evidence="3" id="KW-0378">Hydrolase</keyword>
<keyword evidence="2" id="KW-0479">Metal-binding</keyword>
<evidence type="ECO:0000313" key="7">
    <source>
        <dbReference type="Proteomes" id="UP000600918"/>
    </source>
</evidence>
<keyword evidence="4" id="KW-0862">Zinc</keyword>
<evidence type="ECO:0000256" key="3">
    <source>
        <dbReference type="ARBA" id="ARBA00022801"/>
    </source>
</evidence>
<dbReference type="InterPro" id="IPR001818">
    <property type="entry name" value="Pept_M10_metallopeptidase"/>
</dbReference>
<evidence type="ECO:0000256" key="2">
    <source>
        <dbReference type="ARBA" id="ARBA00022723"/>
    </source>
</evidence>
<name>A0A834K1C3_VESPE</name>
<comment type="caution">
    <text evidence="6">The sequence shown here is derived from an EMBL/GenBank/DDBJ whole genome shotgun (WGS) entry which is preliminary data.</text>
</comment>
<proteinExistence type="predicted"/>
<evidence type="ECO:0000259" key="5">
    <source>
        <dbReference type="Pfam" id="PF00413"/>
    </source>
</evidence>
<dbReference type="Proteomes" id="UP000600918">
    <property type="component" value="Unassembled WGS sequence"/>
</dbReference>
<protein>
    <recommendedName>
        <fullName evidence="5">Peptidase M10 metallopeptidase domain-containing protein</fullName>
    </recommendedName>
</protein>
<evidence type="ECO:0000313" key="6">
    <source>
        <dbReference type="EMBL" id="KAF7398316.1"/>
    </source>
</evidence>
<dbReference type="AlphaFoldDB" id="A0A834K1C3"/>
<organism evidence="6 7">
    <name type="scientific">Vespula pensylvanica</name>
    <name type="common">Western yellow jacket</name>
    <name type="synonym">Wasp</name>
    <dbReference type="NCBI Taxonomy" id="30213"/>
    <lineage>
        <taxon>Eukaryota</taxon>
        <taxon>Metazoa</taxon>
        <taxon>Ecdysozoa</taxon>
        <taxon>Arthropoda</taxon>
        <taxon>Hexapoda</taxon>
        <taxon>Insecta</taxon>
        <taxon>Pterygota</taxon>
        <taxon>Neoptera</taxon>
        <taxon>Endopterygota</taxon>
        <taxon>Hymenoptera</taxon>
        <taxon>Apocrita</taxon>
        <taxon>Aculeata</taxon>
        <taxon>Vespoidea</taxon>
        <taxon>Vespidae</taxon>
        <taxon>Vespinae</taxon>
        <taxon>Vespula</taxon>
    </lineage>
</organism>
<evidence type="ECO:0000256" key="4">
    <source>
        <dbReference type="ARBA" id="ARBA00022833"/>
    </source>
</evidence>
<dbReference type="Gene3D" id="3.40.390.10">
    <property type="entry name" value="Collagenase (Catalytic Domain)"/>
    <property type="match status" value="1"/>
</dbReference>
<evidence type="ECO:0000256" key="1">
    <source>
        <dbReference type="ARBA" id="ARBA00022670"/>
    </source>
</evidence>
<keyword evidence="1" id="KW-0645">Protease</keyword>
<dbReference type="Pfam" id="PF00413">
    <property type="entry name" value="Peptidase_M10"/>
    <property type="match status" value="1"/>
</dbReference>
<feature type="domain" description="Peptidase M10 metallopeptidase" evidence="5">
    <location>
        <begin position="3"/>
        <end position="154"/>
    </location>
</feature>
<accession>A0A834K1C3</accession>
<dbReference type="EMBL" id="JACSDY010000019">
    <property type="protein sequence ID" value="KAF7398316.1"/>
    <property type="molecule type" value="Genomic_DNA"/>
</dbReference>
<dbReference type="GO" id="GO:0004222">
    <property type="term" value="F:metalloendopeptidase activity"/>
    <property type="evidence" value="ECO:0007669"/>
    <property type="project" value="InterPro"/>
</dbReference>
<dbReference type="InterPro" id="IPR024079">
    <property type="entry name" value="MetalloPept_cat_dom_sf"/>
</dbReference>
<gene>
    <name evidence="6" type="ORF">H0235_016324</name>
</gene>
<dbReference type="SUPFAM" id="SSF55486">
    <property type="entry name" value="Metalloproteases ('zincins'), catalytic domain"/>
    <property type="match status" value="1"/>
</dbReference>
<dbReference type="GO" id="GO:0031012">
    <property type="term" value="C:extracellular matrix"/>
    <property type="evidence" value="ECO:0007669"/>
    <property type="project" value="InterPro"/>
</dbReference>
<sequence>MQDHTWTVKATTLKNFYYESLEYSLPLLLLQIKNFNNTNPNRLLALKQVKSNMIDVKIELIYAKNIVPNTTAYCFIDGIIEYNPLTNSTINVRMVSIKINNYSLHSVLVQEIGYALDLSYSFNDNAVLRPFYEINMVTLSNKDINDIMGMKRLYN</sequence>
<dbReference type="GO" id="GO:0008270">
    <property type="term" value="F:zinc ion binding"/>
    <property type="evidence" value="ECO:0007669"/>
    <property type="project" value="InterPro"/>
</dbReference>
<dbReference type="GO" id="GO:0006508">
    <property type="term" value="P:proteolysis"/>
    <property type="evidence" value="ECO:0007669"/>
    <property type="project" value="UniProtKB-KW"/>
</dbReference>